<keyword evidence="9" id="KW-1185">Reference proteome</keyword>
<dbReference type="PANTHER" id="PTHR46004:SF3">
    <property type="entry name" value="CYCLIC AMP RESPONSE ELEMENT-BINDING PROTEIN A"/>
    <property type="match status" value="1"/>
</dbReference>
<feature type="domain" description="BZIP" evidence="8">
    <location>
        <begin position="296"/>
        <end position="359"/>
    </location>
</feature>
<accession>A0A914DZF5</accession>
<dbReference type="GO" id="GO:0000981">
    <property type="term" value="F:DNA-binding transcription factor activity, RNA polymerase II-specific"/>
    <property type="evidence" value="ECO:0007669"/>
    <property type="project" value="TreeGrafter"/>
</dbReference>
<dbReference type="Proteomes" id="UP000887540">
    <property type="component" value="Unplaced"/>
</dbReference>
<feature type="region of interest" description="Disordered" evidence="7">
    <location>
        <begin position="199"/>
        <end position="222"/>
    </location>
</feature>
<evidence type="ECO:0000256" key="2">
    <source>
        <dbReference type="ARBA" id="ARBA00023015"/>
    </source>
</evidence>
<keyword evidence="4" id="KW-0804">Transcription</keyword>
<dbReference type="WBParaSite" id="ACRNAN_scaffold495.g21537.t2">
    <property type="protein sequence ID" value="ACRNAN_scaffold495.g21537.t2"/>
    <property type="gene ID" value="ACRNAN_scaffold495.g21537"/>
</dbReference>
<evidence type="ECO:0000256" key="7">
    <source>
        <dbReference type="SAM" id="MobiDB-lite"/>
    </source>
</evidence>
<evidence type="ECO:0000313" key="10">
    <source>
        <dbReference type="WBParaSite" id="ACRNAN_scaffold495.g21537.t2"/>
    </source>
</evidence>
<feature type="coiled-coil region" evidence="6">
    <location>
        <begin position="342"/>
        <end position="369"/>
    </location>
</feature>
<dbReference type="PROSITE" id="PS50217">
    <property type="entry name" value="BZIP"/>
    <property type="match status" value="1"/>
</dbReference>
<sequence>MLDRCSEWSFIYLFLACFMHRRRPAFCLSPAILIVMEDEWAPIFKEDLLFSDVQFPYATTSNIAEDDRVFQNDLGSSGISPCSSVSSPMDHSATELLIASALEGFDGPFLPLFDSASLASSCHSPSSDTYMALSTSTNYLSTDMPALISPIKREPFHENVQASESQSQNFSGDFAVDSSSFVFRPIRLSDDQDCLSMPHASSLSSIGSNKSVSPPLNLPSLNRKALPSMGRTRSKMHDLAVKSRLITDQVGRHDDLFKNPRGQGTVFLSAEEKRTLIQEGYRLPTKLPLTREEEEALKIVRRKIKNKLSAQESRRKRKEYMDQLEQKVHAYFSDNISLKIRIKQLETTNRELMGRVRKLESALDAAQSQPVTDPQSS</sequence>
<protein>
    <submittedName>
        <fullName evidence="10">BZIP domain-containing protein</fullName>
    </submittedName>
</protein>
<dbReference type="AlphaFoldDB" id="A0A914DZF5"/>
<dbReference type="SMART" id="SM00338">
    <property type="entry name" value="BRLZ"/>
    <property type="match status" value="1"/>
</dbReference>
<reference evidence="10" key="1">
    <citation type="submission" date="2022-11" db="UniProtKB">
        <authorList>
            <consortium name="WormBaseParasite"/>
        </authorList>
    </citation>
    <scope>IDENTIFICATION</scope>
</reference>
<evidence type="ECO:0000259" key="8">
    <source>
        <dbReference type="PROSITE" id="PS50217"/>
    </source>
</evidence>
<evidence type="ECO:0000256" key="4">
    <source>
        <dbReference type="ARBA" id="ARBA00023163"/>
    </source>
</evidence>
<dbReference type="SUPFAM" id="SSF57959">
    <property type="entry name" value="Leucine zipper domain"/>
    <property type="match status" value="1"/>
</dbReference>
<comment type="subcellular location">
    <subcellularLocation>
        <location evidence="1">Nucleus</location>
    </subcellularLocation>
</comment>
<dbReference type="InterPro" id="IPR004827">
    <property type="entry name" value="bZIP"/>
</dbReference>
<organism evidence="9 10">
    <name type="scientific">Acrobeloides nanus</name>
    <dbReference type="NCBI Taxonomy" id="290746"/>
    <lineage>
        <taxon>Eukaryota</taxon>
        <taxon>Metazoa</taxon>
        <taxon>Ecdysozoa</taxon>
        <taxon>Nematoda</taxon>
        <taxon>Chromadorea</taxon>
        <taxon>Rhabditida</taxon>
        <taxon>Tylenchina</taxon>
        <taxon>Cephalobomorpha</taxon>
        <taxon>Cephaloboidea</taxon>
        <taxon>Cephalobidae</taxon>
        <taxon>Acrobeloides</taxon>
    </lineage>
</organism>
<keyword evidence="3" id="KW-0238">DNA-binding</keyword>
<feature type="compositionally biased region" description="Polar residues" evidence="7">
    <location>
        <begin position="199"/>
        <end position="214"/>
    </location>
</feature>
<dbReference type="PANTHER" id="PTHR46004">
    <property type="entry name" value="CYCLIC AMP RESPONSE ELEMENT-BINDING PROTEIN A"/>
    <property type="match status" value="1"/>
</dbReference>
<proteinExistence type="predicted"/>
<keyword evidence="6" id="KW-0175">Coiled coil</keyword>
<dbReference type="GO" id="GO:0035497">
    <property type="term" value="F:cAMP response element binding"/>
    <property type="evidence" value="ECO:0007669"/>
    <property type="project" value="TreeGrafter"/>
</dbReference>
<evidence type="ECO:0000256" key="5">
    <source>
        <dbReference type="ARBA" id="ARBA00023242"/>
    </source>
</evidence>
<evidence type="ECO:0000313" key="9">
    <source>
        <dbReference type="Proteomes" id="UP000887540"/>
    </source>
</evidence>
<evidence type="ECO:0000256" key="6">
    <source>
        <dbReference type="SAM" id="Coils"/>
    </source>
</evidence>
<dbReference type="CDD" id="cd14689">
    <property type="entry name" value="bZIP_CREB3"/>
    <property type="match status" value="1"/>
</dbReference>
<evidence type="ECO:0000256" key="1">
    <source>
        <dbReference type="ARBA" id="ARBA00004123"/>
    </source>
</evidence>
<dbReference type="Pfam" id="PF00170">
    <property type="entry name" value="bZIP_1"/>
    <property type="match status" value="1"/>
</dbReference>
<dbReference type="InterPro" id="IPR046347">
    <property type="entry name" value="bZIP_sf"/>
</dbReference>
<dbReference type="Gene3D" id="1.20.5.170">
    <property type="match status" value="1"/>
</dbReference>
<dbReference type="GO" id="GO:0005634">
    <property type="term" value="C:nucleus"/>
    <property type="evidence" value="ECO:0007669"/>
    <property type="project" value="UniProtKB-SubCell"/>
</dbReference>
<keyword evidence="5" id="KW-0539">Nucleus</keyword>
<keyword evidence="2" id="KW-0805">Transcription regulation</keyword>
<name>A0A914DZF5_9BILA</name>
<evidence type="ECO:0000256" key="3">
    <source>
        <dbReference type="ARBA" id="ARBA00023125"/>
    </source>
</evidence>
<dbReference type="PROSITE" id="PS00036">
    <property type="entry name" value="BZIP_BASIC"/>
    <property type="match status" value="1"/>
</dbReference>